<dbReference type="Proteomes" id="UP000289996">
    <property type="component" value="Unassembled WGS sequence"/>
</dbReference>
<dbReference type="OrthoDB" id="2317205at2"/>
<accession>A0A660DZJ9</accession>
<name>A0A660DZJ9_9LACO</name>
<dbReference type="RefSeq" id="WP_130846128.1">
    <property type="nucleotide sequence ID" value="NZ_BJDY01000001.1"/>
</dbReference>
<feature type="chain" id="PRO_5039255835" evidence="1">
    <location>
        <begin position="24"/>
        <end position="119"/>
    </location>
</feature>
<keyword evidence="3" id="KW-1185">Reference proteome</keyword>
<organism evidence="2 3">
    <name type="scientific">Lactiplantibacillus mudanjiangensis</name>
    <dbReference type="NCBI Taxonomy" id="1296538"/>
    <lineage>
        <taxon>Bacteria</taxon>
        <taxon>Bacillati</taxon>
        <taxon>Bacillota</taxon>
        <taxon>Bacilli</taxon>
        <taxon>Lactobacillales</taxon>
        <taxon>Lactobacillaceae</taxon>
        <taxon>Lactiplantibacillus</taxon>
    </lineage>
</organism>
<keyword evidence="1" id="KW-0732">Signal</keyword>
<evidence type="ECO:0000256" key="1">
    <source>
        <dbReference type="SAM" id="SignalP"/>
    </source>
</evidence>
<evidence type="ECO:0000313" key="2">
    <source>
        <dbReference type="EMBL" id="VDG28828.1"/>
    </source>
</evidence>
<protein>
    <submittedName>
        <fullName evidence="2">Uncharacterized protein</fullName>
    </submittedName>
</protein>
<evidence type="ECO:0000313" key="3">
    <source>
        <dbReference type="Proteomes" id="UP000289996"/>
    </source>
</evidence>
<reference evidence="2 3" key="1">
    <citation type="submission" date="2018-11" db="EMBL/GenBank/DDBJ databases">
        <authorList>
            <person name="Wuyts S."/>
        </authorList>
    </citation>
    <scope>NUCLEOTIDE SEQUENCE [LARGE SCALE GENOMIC DNA]</scope>
    <source>
        <strain evidence="2">Lactobacillus mudanjiangensis AMBF249</strain>
    </source>
</reference>
<proteinExistence type="predicted"/>
<dbReference type="EMBL" id="UYIG01000125">
    <property type="protein sequence ID" value="VDG28828.1"/>
    <property type="molecule type" value="Genomic_DNA"/>
</dbReference>
<gene>
    <name evidence="2" type="ORF">MUDAN_MDHGFNIF_03233</name>
</gene>
<feature type="signal peptide" evidence="1">
    <location>
        <begin position="1"/>
        <end position="23"/>
    </location>
</feature>
<dbReference type="AlphaFoldDB" id="A0A660DZJ9"/>
<sequence>MRINKTLLGLVSLMLSMGTLALAQPSIVNAASLPAGNSRYWYHFHRVRIRKGTWAYKVKVMTPAYKDHFVAKVYLKPGTTIEAINGGASWHWVVKGHGLTTNQHYFWVTNRLNSRWLTK</sequence>